<evidence type="ECO:0000313" key="1">
    <source>
        <dbReference type="EMBL" id="SVE44271.1"/>
    </source>
</evidence>
<reference evidence="1" key="1">
    <citation type="submission" date="2018-05" db="EMBL/GenBank/DDBJ databases">
        <authorList>
            <person name="Lanie J.A."/>
            <person name="Ng W.-L."/>
            <person name="Kazmierczak K.M."/>
            <person name="Andrzejewski T.M."/>
            <person name="Davidsen T.M."/>
            <person name="Wayne K.J."/>
            <person name="Tettelin H."/>
            <person name="Glass J.I."/>
            <person name="Rusch D."/>
            <person name="Podicherti R."/>
            <person name="Tsui H.-C.T."/>
            <person name="Winkler M.E."/>
        </authorList>
    </citation>
    <scope>NUCLEOTIDE SEQUENCE</scope>
</reference>
<protein>
    <submittedName>
        <fullName evidence="1">Uncharacterized protein</fullName>
    </submittedName>
</protein>
<feature type="non-terminal residue" evidence="1">
    <location>
        <position position="62"/>
    </location>
</feature>
<gene>
    <name evidence="1" type="ORF">METZ01_LOCUS497125</name>
</gene>
<dbReference type="EMBL" id="UINC01217606">
    <property type="protein sequence ID" value="SVE44271.1"/>
    <property type="molecule type" value="Genomic_DNA"/>
</dbReference>
<organism evidence="1">
    <name type="scientific">marine metagenome</name>
    <dbReference type="NCBI Taxonomy" id="408172"/>
    <lineage>
        <taxon>unclassified sequences</taxon>
        <taxon>metagenomes</taxon>
        <taxon>ecological metagenomes</taxon>
    </lineage>
</organism>
<name>A0A383DIL7_9ZZZZ</name>
<sequence length="62" mass="6917">MKRILTHFMVLTGLWSQTAVQIMSPEPDEQVPGNNILIAASFYGLEGLNVDNIQLSIDEEDI</sequence>
<dbReference type="AlphaFoldDB" id="A0A383DIL7"/>
<accession>A0A383DIL7</accession>
<proteinExistence type="predicted"/>